<evidence type="ECO:0000256" key="1">
    <source>
        <dbReference type="SAM" id="MobiDB-lite"/>
    </source>
</evidence>
<sequence>MSTDDTEEVHLPNTSMPTTSLQIRSDNLSDNFASTSQLKPTSSSDNFSSLTVIECLSQEQLMHHSPSHHQPLTAIQTVCASCSSSSPHLHCPKHSTQVMLQTPIVQTYSNENCSSVIPSSISLLHHNSAQPQFHPAKAQSEHFSSVVQPFSLMARTRPLLSSQIIDSQLPATSLDNRRKTFRARASLGVTVASAPSVDKEEYRTPAPDSSKFCKSFDFGPCPRGMINASDNNALVTVSSP</sequence>
<accession>A0A0N5AIH7</accession>
<evidence type="ECO:0000313" key="3">
    <source>
        <dbReference type="WBParaSite" id="SMUV_0000422301-mRNA-1"/>
    </source>
</evidence>
<feature type="region of interest" description="Disordered" evidence="1">
    <location>
        <begin position="1"/>
        <end position="26"/>
    </location>
</feature>
<keyword evidence="2" id="KW-1185">Reference proteome</keyword>
<organism evidence="2 3">
    <name type="scientific">Syphacia muris</name>
    <dbReference type="NCBI Taxonomy" id="451379"/>
    <lineage>
        <taxon>Eukaryota</taxon>
        <taxon>Metazoa</taxon>
        <taxon>Ecdysozoa</taxon>
        <taxon>Nematoda</taxon>
        <taxon>Chromadorea</taxon>
        <taxon>Rhabditida</taxon>
        <taxon>Spirurina</taxon>
        <taxon>Oxyuridomorpha</taxon>
        <taxon>Oxyuroidea</taxon>
        <taxon>Oxyuridae</taxon>
        <taxon>Syphacia</taxon>
    </lineage>
</organism>
<evidence type="ECO:0000313" key="2">
    <source>
        <dbReference type="Proteomes" id="UP000046393"/>
    </source>
</evidence>
<dbReference type="STRING" id="451379.A0A0N5AIH7"/>
<name>A0A0N5AIH7_9BILA</name>
<protein>
    <submittedName>
        <fullName evidence="3">Uncharacterized protein</fullName>
    </submittedName>
</protein>
<dbReference type="Proteomes" id="UP000046393">
    <property type="component" value="Unplaced"/>
</dbReference>
<dbReference type="AlphaFoldDB" id="A0A0N5AIH7"/>
<feature type="compositionally biased region" description="Polar residues" evidence="1">
    <location>
        <begin position="12"/>
        <end position="26"/>
    </location>
</feature>
<reference evidence="3" key="1">
    <citation type="submission" date="2017-02" db="UniProtKB">
        <authorList>
            <consortium name="WormBaseParasite"/>
        </authorList>
    </citation>
    <scope>IDENTIFICATION</scope>
</reference>
<proteinExistence type="predicted"/>
<dbReference type="WBParaSite" id="SMUV_0000422301-mRNA-1">
    <property type="protein sequence ID" value="SMUV_0000422301-mRNA-1"/>
    <property type="gene ID" value="SMUV_0000422301"/>
</dbReference>